<evidence type="ECO:0000313" key="2">
    <source>
        <dbReference type="EMBL" id="RDJ99225.1"/>
    </source>
</evidence>
<accession>A0A370N0T6</accession>
<dbReference type="OrthoDB" id="9125096at2"/>
<dbReference type="InterPro" id="IPR050696">
    <property type="entry name" value="FtsA/MreB"/>
</dbReference>
<organism evidence="2 3">
    <name type="scientific">Paraburkholderia lacunae</name>
    <dbReference type="NCBI Taxonomy" id="2211104"/>
    <lineage>
        <taxon>Bacteria</taxon>
        <taxon>Pseudomonadati</taxon>
        <taxon>Pseudomonadota</taxon>
        <taxon>Betaproteobacteria</taxon>
        <taxon>Burkholderiales</taxon>
        <taxon>Burkholderiaceae</taxon>
        <taxon>Paraburkholderia</taxon>
    </lineage>
</organism>
<reference evidence="3" key="1">
    <citation type="submission" date="2018-05" db="EMBL/GenBank/DDBJ databases">
        <authorList>
            <person name="Feng T."/>
        </authorList>
    </citation>
    <scope>NUCLEOTIDE SEQUENCE [LARGE SCALE GENOMIC DNA]</scope>
    <source>
        <strain evidence="3">S27</strain>
    </source>
</reference>
<feature type="domain" description="SHS2" evidence="1">
    <location>
        <begin position="27"/>
        <end position="205"/>
    </location>
</feature>
<dbReference type="GO" id="GO:0051301">
    <property type="term" value="P:cell division"/>
    <property type="evidence" value="ECO:0007669"/>
    <property type="project" value="InterPro"/>
</dbReference>
<name>A0A370N0T6_9BURK</name>
<dbReference type="EMBL" id="QHKS01000025">
    <property type="protein sequence ID" value="RDJ99225.1"/>
    <property type="molecule type" value="Genomic_DNA"/>
</dbReference>
<dbReference type="InterPro" id="IPR003494">
    <property type="entry name" value="SHS2_FtsA"/>
</dbReference>
<evidence type="ECO:0000313" key="3">
    <source>
        <dbReference type="Proteomes" id="UP000254875"/>
    </source>
</evidence>
<dbReference type="RefSeq" id="WP_115106723.1">
    <property type="nucleotide sequence ID" value="NZ_QHKS01000025.1"/>
</dbReference>
<proteinExistence type="predicted"/>
<evidence type="ECO:0000259" key="1">
    <source>
        <dbReference type="SMART" id="SM00842"/>
    </source>
</evidence>
<dbReference type="PANTHER" id="PTHR32432">
    <property type="entry name" value="CELL DIVISION PROTEIN FTSA-RELATED"/>
    <property type="match status" value="1"/>
</dbReference>
<dbReference type="Gene3D" id="3.30.420.40">
    <property type="match status" value="1"/>
</dbReference>
<keyword evidence="3" id="KW-1185">Reference proteome</keyword>
<dbReference type="PANTHER" id="PTHR32432:SF3">
    <property type="entry name" value="ETHANOLAMINE UTILIZATION PROTEIN EUTJ"/>
    <property type="match status" value="1"/>
</dbReference>
<dbReference type="Pfam" id="PF11104">
    <property type="entry name" value="PilM_2"/>
    <property type="match status" value="1"/>
</dbReference>
<dbReference type="SMART" id="SM00842">
    <property type="entry name" value="FtsA"/>
    <property type="match status" value="1"/>
</dbReference>
<sequence>MTFKSSWLQGVQLGVERLGERFAERFAAGIDVGSQAVRLVVVSQRSQLRIEYVTSVPIAAGAMAGTEIADRHAVARALRDAVAGLPRACAPHALRCAMALPASATLTTTMPLTRLAALSGCAQDYGHELAGLEPAVMSEVERIAGLERHALAVDWFLDEAPSSTRSVTIAATARQHLEARIECAATAGISLTAIDGEPHAALRAMRYAASHEFDSHEPYAAVWIGADGVYGWRIVDDSIVGEMRYPAPEHSDLADALRDLADGPALDCALLSGEVDLLDGVGFSLADMADVLGCTVLPFECAALGSLARSLTDPLLHEPAGAVAFGLALRGVLE</sequence>
<gene>
    <name evidence="2" type="ORF">DLM46_29995</name>
</gene>
<dbReference type="AlphaFoldDB" id="A0A370N0T6"/>
<protein>
    <submittedName>
        <fullName evidence="2">Pilus assembly protein PilM</fullName>
    </submittedName>
</protein>
<dbReference type="InterPro" id="IPR005883">
    <property type="entry name" value="PilM"/>
</dbReference>
<comment type="caution">
    <text evidence="2">The sequence shown here is derived from an EMBL/GenBank/DDBJ whole genome shotgun (WGS) entry which is preliminary data.</text>
</comment>
<dbReference type="Proteomes" id="UP000254875">
    <property type="component" value="Unassembled WGS sequence"/>
</dbReference>